<proteinExistence type="predicted"/>
<sequence length="87" mass="10042">MVTKMHWYILFENHTDGTAMYHALKEAGLHARISPTPRQLSVCCGVSLLIQEEEIPRIRALAEEKNLRYLKIEGLDNPFDRGRIHVV</sequence>
<dbReference type="STRING" id="155865.SAMN05216515_1093"/>
<evidence type="ECO:0000313" key="3">
    <source>
        <dbReference type="Proteomes" id="UP000198817"/>
    </source>
</evidence>
<dbReference type="RefSeq" id="WP_090470752.1">
    <property type="nucleotide sequence ID" value="NZ_CACVNK010000032.1"/>
</dbReference>
<protein>
    <recommendedName>
        <fullName evidence="1">Putative Se/S carrier protein-like domain-containing protein</fullName>
    </recommendedName>
</protein>
<evidence type="ECO:0000313" key="2">
    <source>
        <dbReference type="EMBL" id="SFU47896.1"/>
    </source>
</evidence>
<keyword evidence="3" id="KW-1185">Reference proteome</keyword>
<dbReference type="Proteomes" id="UP000198817">
    <property type="component" value="Unassembled WGS sequence"/>
</dbReference>
<evidence type="ECO:0000259" key="1">
    <source>
        <dbReference type="Pfam" id="PF11823"/>
    </source>
</evidence>
<feature type="domain" description="Putative Se/S carrier protein-like" evidence="1">
    <location>
        <begin position="7"/>
        <end position="72"/>
    </location>
</feature>
<dbReference type="InterPro" id="IPR021778">
    <property type="entry name" value="Se/S_carrier-like"/>
</dbReference>
<reference evidence="2 3" key="1">
    <citation type="submission" date="2016-10" db="EMBL/GenBank/DDBJ databases">
        <authorList>
            <person name="de Groot N.N."/>
        </authorList>
    </citation>
    <scope>NUCLEOTIDE SEQUENCE [LARGE SCALE GENOMIC DNA]</scope>
    <source>
        <strain evidence="2 3">KHGC13</strain>
    </source>
</reference>
<organism evidence="2 3">
    <name type="scientific">Eubacterium pyruvativorans</name>
    <dbReference type="NCBI Taxonomy" id="155865"/>
    <lineage>
        <taxon>Bacteria</taxon>
        <taxon>Bacillati</taxon>
        <taxon>Bacillota</taxon>
        <taxon>Clostridia</taxon>
        <taxon>Eubacteriales</taxon>
        <taxon>Eubacteriaceae</taxon>
        <taxon>Eubacterium</taxon>
    </lineage>
</organism>
<dbReference type="AlphaFoldDB" id="A0A1I7GHY7"/>
<dbReference type="Pfam" id="PF11823">
    <property type="entry name" value="Se_S_carrier"/>
    <property type="match status" value="1"/>
</dbReference>
<dbReference type="OrthoDB" id="362866at2"/>
<gene>
    <name evidence="2" type="ORF">SAMN05216508_1073</name>
</gene>
<name>A0A1I7GHY7_9FIRM</name>
<dbReference type="EMBL" id="FPBT01000007">
    <property type="protein sequence ID" value="SFU47896.1"/>
    <property type="molecule type" value="Genomic_DNA"/>
</dbReference>
<accession>A0A1I7GHY7</accession>